<feature type="domain" description="Major facilitator superfamily (MFS) profile" evidence="7">
    <location>
        <begin position="24"/>
        <end position="428"/>
    </location>
</feature>
<feature type="transmembrane region" description="Helical" evidence="6">
    <location>
        <begin position="375"/>
        <end position="394"/>
    </location>
</feature>
<dbReference type="EMBL" id="UHED01000001">
    <property type="protein sequence ID" value="SUM82051.1"/>
    <property type="molecule type" value="Genomic_DNA"/>
</dbReference>
<dbReference type="InterPro" id="IPR020846">
    <property type="entry name" value="MFS_dom"/>
</dbReference>
<evidence type="ECO:0000256" key="4">
    <source>
        <dbReference type="ARBA" id="ARBA00022989"/>
    </source>
</evidence>
<dbReference type="PANTHER" id="PTHR11662:SF399">
    <property type="entry name" value="FI19708P1-RELATED"/>
    <property type="match status" value="1"/>
</dbReference>
<dbReference type="PANTHER" id="PTHR11662">
    <property type="entry name" value="SOLUTE CARRIER FAMILY 17"/>
    <property type="match status" value="1"/>
</dbReference>
<dbReference type="PROSITE" id="PS50850">
    <property type="entry name" value="MFS"/>
    <property type="match status" value="1"/>
</dbReference>
<evidence type="ECO:0000313" key="8">
    <source>
        <dbReference type="EMBL" id="SUM82051.1"/>
    </source>
</evidence>
<protein>
    <submittedName>
        <fullName evidence="8">Major facilitator superfamily permease</fullName>
    </submittedName>
</protein>
<dbReference type="AlphaFoldDB" id="A0A380HJK2"/>
<feature type="transmembrane region" description="Helical" evidence="6">
    <location>
        <begin position="58"/>
        <end position="78"/>
    </location>
</feature>
<feature type="transmembrane region" description="Helical" evidence="6">
    <location>
        <begin position="281"/>
        <end position="300"/>
    </location>
</feature>
<feature type="transmembrane region" description="Helical" evidence="6">
    <location>
        <begin position="151"/>
        <end position="172"/>
    </location>
</feature>
<feature type="transmembrane region" description="Helical" evidence="6">
    <location>
        <begin position="312"/>
        <end position="332"/>
    </location>
</feature>
<sequence>MTIKDWEKVGENMDQKRTNIRWYFAIAFFIIGVIAYMDRSNISIIAGPMMEDLHLNKTQFGLLASFFSLGYALMQVPSGFLAEKFGSKKMLTIALVWWSAFTILTGVVKNHGMLYAVRFLFGIGEAPMYPSNAVFNTNWFAKGEKGRASSALLAGSYFGPVIAPVVTIAIVNMFGWQAVFYIFGAIGFIIAILWMVIAKDLPEQHKMVNEAEKSYIMENRDIIKTEKSNAPWNIFLKRFSFYALAAQYFVVQFVVSLFLIWLPTYLTEQYNVKLTDPDMAWAAGAPWIAMFLLILCGGAISDKLLQSGMSRFIARASIAITGFVVFCISLFMSIQTDNLVTNVIWLSLCLGGIGIATGMSWAAATDLGRNFSGSVSGWMNLWGNIGALLSPLLAGMMVDIVGWTVTLELVIIPVVFAIIMWFFVKPDQPLIVEKEDL</sequence>
<feature type="transmembrane region" description="Helical" evidence="6">
    <location>
        <begin position="20"/>
        <end position="37"/>
    </location>
</feature>
<feature type="transmembrane region" description="Helical" evidence="6">
    <location>
        <begin position="90"/>
        <end position="108"/>
    </location>
</feature>
<dbReference type="InterPro" id="IPR036259">
    <property type="entry name" value="MFS_trans_sf"/>
</dbReference>
<keyword evidence="2" id="KW-0813">Transport</keyword>
<dbReference type="Gene3D" id="1.20.1250.20">
    <property type="entry name" value="MFS general substrate transporter like domains"/>
    <property type="match status" value="2"/>
</dbReference>
<dbReference type="CDD" id="cd17319">
    <property type="entry name" value="MFS_ExuT_GudP_like"/>
    <property type="match status" value="1"/>
</dbReference>
<evidence type="ECO:0000256" key="3">
    <source>
        <dbReference type="ARBA" id="ARBA00022692"/>
    </source>
</evidence>
<keyword evidence="4 6" id="KW-1133">Transmembrane helix</keyword>
<evidence type="ECO:0000259" key="7">
    <source>
        <dbReference type="PROSITE" id="PS50850"/>
    </source>
</evidence>
<evidence type="ECO:0000256" key="6">
    <source>
        <dbReference type="SAM" id="Phobius"/>
    </source>
</evidence>
<evidence type="ECO:0000313" key="9">
    <source>
        <dbReference type="Proteomes" id="UP000254707"/>
    </source>
</evidence>
<name>A0A380HJK2_STASA</name>
<dbReference type="GO" id="GO:0005886">
    <property type="term" value="C:plasma membrane"/>
    <property type="evidence" value="ECO:0007669"/>
    <property type="project" value="UniProtKB-SubCell"/>
</dbReference>
<evidence type="ECO:0000256" key="5">
    <source>
        <dbReference type="ARBA" id="ARBA00023136"/>
    </source>
</evidence>
<proteinExistence type="predicted"/>
<dbReference type="Pfam" id="PF07690">
    <property type="entry name" value="MFS_1"/>
    <property type="match status" value="1"/>
</dbReference>
<keyword evidence="3 6" id="KW-0812">Transmembrane</keyword>
<keyword evidence="5 6" id="KW-0472">Membrane</keyword>
<dbReference type="InterPro" id="IPR011701">
    <property type="entry name" value="MFS"/>
</dbReference>
<dbReference type="SUPFAM" id="SSF103473">
    <property type="entry name" value="MFS general substrate transporter"/>
    <property type="match status" value="1"/>
</dbReference>
<dbReference type="GO" id="GO:0022857">
    <property type="term" value="F:transmembrane transporter activity"/>
    <property type="evidence" value="ECO:0007669"/>
    <property type="project" value="InterPro"/>
</dbReference>
<organism evidence="8 9">
    <name type="scientific">Staphylococcus saprophyticus</name>
    <dbReference type="NCBI Taxonomy" id="29385"/>
    <lineage>
        <taxon>Bacteria</taxon>
        <taxon>Bacillati</taxon>
        <taxon>Bacillota</taxon>
        <taxon>Bacilli</taxon>
        <taxon>Bacillales</taxon>
        <taxon>Staphylococcaceae</taxon>
        <taxon>Staphylococcus</taxon>
    </lineage>
</organism>
<dbReference type="InterPro" id="IPR050382">
    <property type="entry name" value="MFS_Na/Anion_cotransporter"/>
</dbReference>
<feature type="transmembrane region" description="Helical" evidence="6">
    <location>
        <begin position="178"/>
        <end position="197"/>
    </location>
</feature>
<feature type="transmembrane region" description="Helical" evidence="6">
    <location>
        <begin position="241"/>
        <end position="261"/>
    </location>
</feature>
<feature type="transmembrane region" description="Helical" evidence="6">
    <location>
        <begin position="400"/>
        <end position="424"/>
    </location>
</feature>
<feature type="transmembrane region" description="Helical" evidence="6">
    <location>
        <begin position="344"/>
        <end position="363"/>
    </location>
</feature>
<accession>A0A380HJK2</accession>
<evidence type="ECO:0000256" key="1">
    <source>
        <dbReference type="ARBA" id="ARBA00004651"/>
    </source>
</evidence>
<reference evidence="8 9" key="1">
    <citation type="submission" date="2018-06" db="EMBL/GenBank/DDBJ databases">
        <authorList>
            <consortium name="Pathogen Informatics"/>
            <person name="Doyle S."/>
        </authorList>
    </citation>
    <scope>NUCLEOTIDE SEQUENCE [LARGE SCALE GENOMIC DNA]</scope>
    <source>
        <strain evidence="8 9">NCTC7688</strain>
    </source>
</reference>
<dbReference type="Proteomes" id="UP000254707">
    <property type="component" value="Unassembled WGS sequence"/>
</dbReference>
<comment type="subcellular location">
    <subcellularLocation>
        <location evidence="1">Cell membrane</location>
        <topology evidence="1">Multi-pass membrane protein</topology>
    </subcellularLocation>
</comment>
<evidence type="ECO:0000256" key="2">
    <source>
        <dbReference type="ARBA" id="ARBA00022448"/>
    </source>
</evidence>
<gene>
    <name evidence="8" type="primary">gudP</name>
    <name evidence="8" type="ORF">NCTC7688_00547</name>
</gene>